<gene>
    <name evidence="2" type="ORF">DBRI00130_LOCUS30558</name>
</gene>
<dbReference type="Gene3D" id="1.10.30.10">
    <property type="entry name" value="High mobility group box domain"/>
    <property type="match status" value="1"/>
</dbReference>
<organism evidence="2">
    <name type="scientific">Ditylum brightwellii</name>
    <dbReference type="NCBI Taxonomy" id="49249"/>
    <lineage>
        <taxon>Eukaryota</taxon>
        <taxon>Sar</taxon>
        <taxon>Stramenopiles</taxon>
        <taxon>Ochrophyta</taxon>
        <taxon>Bacillariophyta</taxon>
        <taxon>Mediophyceae</taxon>
        <taxon>Lithodesmiophycidae</taxon>
        <taxon>Lithodesmiales</taxon>
        <taxon>Lithodesmiaceae</taxon>
        <taxon>Ditylum</taxon>
    </lineage>
</organism>
<sequence length="205" mass="23559">MESSRGSANAPPRKKVEPKPKKAHVAKKPRSPYILFFQAERHLIMNEVCPEVSSLVGHISYLDDAIEHPELPARYRNAGIANPLIVMRKERRKHRKVHGKIGFIQLCRTIADRWKTSESETKSYFKSLAMADFLRFKKEEASISKKAEIDLRPHVHPSISDTDFGNRTHNGEKAGFVQETPSDMLAELHQKKETNRATSKYHQYE</sequence>
<accession>A0A7S4S7C0</accession>
<dbReference type="InterPro" id="IPR036910">
    <property type="entry name" value="HMG_box_dom_sf"/>
</dbReference>
<feature type="region of interest" description="Disordered" evidence="1">
    <location>
        <begin position="1"/>
        <end position="26"/>
    </location>
</feature>
<reference evidence="2" key="1">
    <citation type="submission" date="2021-01" db="EMBL/GenBank/DDBJ databases">
        <authorList>
            <person name="Corre E."/>
            <person name="Pelletier E."/>
            <person name="Niang G."/>
            <person name="Scheremetjew M."/>
            <person name="Finn R."/>
            <person name="Kale V."/>
            <person name="Holt S."/>
            <person name="Cochrane G."/>
            <person name="Meng A."/>
            <person name="Brown T."/>
            <person name="Cohen L."/>
        </authorList>
    </citation>
    <scope>NUCLEOTIDE SEQUENCE</scope>
    <source>
        <strain evidence="2">GSO104</strain>
    </source>
</reference>
<name>A0A7S4S7C0_9STRA</name>
<feature type="region of interest" description="Disordered" evidence="1">
    <location>
        <begin position="158"/>
        <end position="181"/>
    </location>
</feature>
<protein>
    <recommendedName>
        <fullName evidence="3">HMG box domain-containing protein</fullName>
    </recommendedName>
</protein>
<dbReference type="EMBL" id="HBNS01039190">
    <property type="protein sequence ID" value="CAE4636944.1"/>
    <property type="molecule type" value="Transcribed_RNA"/>
</dbReference>
<dbReference type="SUPFAM" id="SSF47095">
    <property type="entry name" value="HMG-box"/>
    <property type="match status" value="1"/>
</dbReference>
<dbReference type="AlphaFoldDB" id="A0A7S4S7C0"/>
<proteinExistence type="predicted"/>
<evidence type="ECO:0000313" key="2">
    <source>
        <dbReference type="EMBL" id="CAE4636944.1"/>
    </source>
</evidence>
<evidence type="ECO:0008006" key="3">
    <source>
        <dbReference type="Google" id="ProtNLM"/>
    </source>
</evidence>
<evidence type="ECO:0000256" key="1">
    <source>
        <dbReference type="SAM" id="MobiDB-lite"/>
    </source>
</evidence>